<feature type="compositionally biased region" description="Basic and acidic residues" evidence="2">
    <location>
        <begin position="551"/>
        <end position="563"/>
    </location>
</feature>
<keyword evidence="4" id="KW-1185">Reference proteome</keyword>
<proteinExistence type="predicted"/>
<feature type="compositionally biased region" description="Polar residues" evidence="2">
    <location>
        <begin position="457"/>
        <end position="469"/>
    </location>
</feature>
<feature type="coiled-coil region" evidence="1">
    <location>
        <begin position="481"/>
        <end position="508"/>
    </location>
</feature>
<accession>A0A9P9IXW5</accession>
<feature type="region of interest" description="Disordered" evidence="2">
    <location>
        <begin position="551"/>
        <end position="623"/>
    </location>
</feature>
<comment type="caution">
    <text evidence="3">The sequence shown here is derived from an EMBL/GenBank/DDBJ whole genome shotgun (WGS) entry which is preliminary data.</text>
</comment>
<organism evidence="3 4">
    <name type="scientific">Dendryphion nanum</name>
    <dbReference type="NCBI Taxonomy" id="256645"/>
    <lineage>
        <taxon>Eukaryota</taxon>
        <taxon>Fungi</taxon>
        <taxon>Dikarya</taxon>
        <taxon>Ascomycota</taxon>
        <taxon>Pezizomycotina</taxon>
        <taxon>Dothideomycetes</taxon>
        <taxon>Pleosporomycetidae</taxon>
        <taxon>Pleosporales</taxon>
        <taxon>Torulaceae</taxon>
        <taxon>Dendryphion</taxon>
    </lineage>
</organism>
<dbReference type="EMBL" id="JAGMWT010000002">
    <property type="protein sequence ID" value="KAH7134975.1"/>
    <property type="molecule type" value="Genomic_DNA"/>
</dbReference>
<name>A0A9P9IXW5_9PLEO</name>
<dbReference type="Proteomes" id="UP000700596">
    <property type="component" value="Unassembled WGS sequence"/>
</dbReference>
<sequence>MAHQPARTTPTTAVPLQIHRGNNIFTPARDVHDVKIPGAQIHVWKTSVDDVRKHPYYQTCKLFRKRTIHFSLPLDFSVYRLLDQDDLLSLDLHLYSQLPTSPSEIGNIVQARRDILSLLEPTCNKFYEPIAVEPHNRRRIYLPTETYAICLKYRHHDMYLPDRIPETLNGEELNLNTNYVTCVLSQYRSIIYSFPLHQEGLRQLDHEDLKSLLSSLIDLESNIESHWKNTAIMGVKKLLVDREEPIPSTITTPHTSIVLPRATHDFVNHVSHKTLHSQSVADSIFGSRDEPYFTNFAQTGCRISNKYNSTTPSQSAWSKSSFRGTCIAPPYFEYPHEASLREEVDITFAEYVAAAKKLQNYFDKQIYTQGASCLGPTPNIPANRIPAVHVIPKPQQSHHTPIKEHRVTIQDIIESGFTNSKIKVERIPHPTKPQSYHETPRPIPQSRQPPSSKPDIPSTQPRCNNEFSNPYNIATPWAMTVKENKVHMEFAEGDLEEAQNQCNQIAAIVYDLVKLNFEFDGPDGQGILMKFVHAEEKRKEIQTRFESLRASYERSKKSNKENSELSGQVIGLKKKPDNGKGIDIGSLLISKSGRSAMGPGETTKGLRTKRPGVRFQTQNQDSA</sequence>
<reference evidence="3" key="1">
    <citation type="journal article" date="2021" name="Nat. Commun.">
        <title>Genetic determinants of endophytism in the Arabidopsis root mycobiome.</title>
        <authorList>
            <person name="Mesny F."/>
            <person name="Miyauchi S."/>
            <person name="Thiergart T."/>
            <person name="Pickel B."/>
            <person name="Atanasova L."/>
            <person name="Karlsson M."/>
            <person name="Huettel B."/>
            <person name="Barry K.W."/>
            <person name="Haridas S."/>
            <person name="Chen C."/>
            <person name="Bauer D."/>
            <person name="Andreopoulos W."/>
            <person name="Pangilinan J."/>
            <person name="LaButti K."/>
            <person name="Riley R."/>
            <person name="Lipzen A."/>
            <person name="Clum A."/>
            <person name="Drula E."/>
            <person name="Henrissat B."/>
            <person name="Kohler A."/>
            <person name="Grigoriev I.V."/>
            <person name="Martin F.M."/>
            <person name="Hacquard S."/>
        </authorList>
    </citation>
    <scope>NUCLEOTIDE SEQUENCE</scope>
    <source>
        <strain evidence="3">MPI-CAGE-CH-0243</strain>
    </source>
</reference>
<feature type="region of interest" description="Disordered" evidence="2">
    <location>
        <begin position="420"/>
        <end position="469"/>
    </location>
</feature>
<dbReference type="AlphaFoldDB" id="A0A9P9IXW5"/>
<evidence type="ECO:0000256" key="2">
    <source>
        <dbReference type="SAM" id="MobiDB-lite"/>
    </source>
</evidence>
<gene>
    <name evidence="3" type="ORF">B0J11DRAFT_575599</name>
</gene>
<evidence type="ECO:0000313" key="4">
    <source>
        <dbReference type="Proteomes" id="UP000700596"/>
    </source>
</evidence>
<protein>
    <submittedName>
        <fullName evidence="3">Uncharacterized protein</fullName>
    </submittedName>
</protein>
<keyword evidence="1" id="KW-0175">Coiled coil</keyword>
<feature type="compositionally biased region" description="Low complexity" evidence="2">
    <location>
        <begin position="444"/>
        <end position="454"/>
    </location>
</feature>
<evidence type="ECO:0000313" key="3">
    <source>
        <dbReference type="EMBL" id="KAH7134975.1"/>
    </source>
</evidence>
<evidence type="ECO:0000256" key="1">
    <source>
        <dbReference type="SAM" id="Coils"/>
    </source>
</evidence>